<evidence type="ECO:0000313" key="2">
    <source>
        <dbReference type="EMBL" id="RCN25798.1"/>
    </source>
</evidence>
<feature type="region of interest" description="Disordered" evidence="1">
    <location>
        <begin position="69"/>
        <end position="97"/>
    </location>
</feature>
<comment type="caution">
    <text evidence="2">The sequence shown here is derived from an EMBL/GenBank/DDBJ whole genome shotgun (WGS) entry which is preliminary data.</text>
</comment>
<dbReference type="EMBL" id="JOJR01010393">
    <property type="protein sequence ID" value="RCN25798.1"/>
    <property type="molecule type" value="Genomic_DNA"/>
</dbReference>
<keyword evidence="3" id="KW-1185">Reference proteome</keyword>
<protein>
    <submittedName>
        <fullName evidence="2">Uncharacterized protein</fullName>
    </submittedName>
</protein>
<reference evidence="2 3" key="1">
    <citation type="submission" date="2014-10" db="EMBL/GenBank/DDBJ databases">
        <title>Draft genome of the hookworm Ancylostoma caninum.</title>
        <authorList>
            <person name="Mitreva M."/>
        </authorList>
    </citation>
    <scope>NUCLEOTIDE SEQUENCE [LARGE SCALE GENOMIC DNA]</scope>
    <source>
        <strain evidence="2 3">Baltimore</strain>
    </source>
</reference>
<dbReference type="AlphaFoldDB" id="A0A368F2D3"/>
<dbReference type="Proteomes" id="UP000252519">
    <property type="component" value="Unassembled WGS sequence"/>
</dbReference>
<evidence type="ECO:0000313" key="3">
    <source>
        <dbReference type="Proteomes" id="UP000252519"/>
    </source>
</evidence>
<sequence length="97" mass="11618">MNSCAPLENQRKFKKLFCDSLRNLCILPRNQKNRNKNKCRSPLLSLWRQQRKFKKLSCGSLSNLCIPPRNQKSQHASRWSQYFIQQKNRKSHGDERK</sequence>
<proteinExistence type="predicted"/>
<evidence type="ECO:0000256" key="1">
    <source>
        <dbReference type="SAM" id="MobiDB-lite"/>
    </source>
</evidence>
<accession>A0A368F2D3</accession>
<feature type="compositionally biased region" description="Polar residues" evidence="1">
    <location>
        <begin position="70"/>
        <end position="86"/>
    </location>
</feature>
<gene>
    <name evidence="2" type="ORF">ANCCAN_28487</name>
</gene>
<name>A0A368F2D3_ANCCA</name>
<organism evidence="2 3">
    <name type="scientific">Ancylostoma caninum</name>
    <name type="common">Dog hookworm</name>
    <dbReference type="NCBI Taxonomy" id="29170"/>
    <lineage>
        <taxon>Eukaryota</taxon>
        <taxon>Metazoa</taxon>
        <taxon>Ecdysozoa</taxon>
        <taxon>Nematoda</taxon>
        <taxon>Chromadorea</taxon>
        <taxon>Rhabditida</taxon>
        <taxon>Rhabditina</taxon>
        <taxon>Rhabditomorpha</taxon>
        <taxon>Strongyloidea</taxon>
        <taxon>Ancylostomatidae</taxon>
        <taxon>Ancylostomatinae</taxon>
        <taxon>Ancylostoma</taxon>
    </lineage>
</organism>